<feature type="compositionally biased region" description="Polar residues" evidence="1">
    <location>
        <begin position="106"/>
        <end position="122"/>
    </location>
</feature>
<accession>A0A4R5E177</accession>
<evidence type="ECO:0000313" key="2">
    <source>
        <dbReference type="EMBL" id="TDE17685.1"/>
    </source>
</evidence>
<reference evidence="2 3" key="1">
    <citation type="submission" date="2019-03" db="EMBL/GenBank/DDBJ databases">
        <title>Dyadobacter AR-3-6 sp. nov., isolated from arctic soil.</title>
        <authorList>
            <person name="Chaudhary D.K."/>
        </authorList>
    </citation>
    <scope>NUCLEOTIDE SEQUENCE [LARGE SCALE GENOMIC DNA]</scope>
    <source>
        <strain evidence="2 3">AR-3-6</strain>
    </source>
</reference>
<feature type="region of interest" description="Disordered" evidence="1">
    <location>
        <begin position="91"/>
        <end position="122"/>
    </location>
</feature>
<name>A0A4R5E177_9BACT</name>
<dbReference type="AlphaFoldDB" id="A0A4R5E177"/>
<gene>
    <name evidence="2" type="ORF">E0F88_07285</name>
</gene>
<feature type="region of interest" description="Disordered" evidence="1">
    <location>
        <begin position="267"/>
        <end position="300"/>
    </location>
</feature>
<comment type="caution">
    <text evidence="2">The sequence shown here is derived from an EMBL/GenBank/DDBJ whole genome shotgun (WGS) entry which is preliminary data.</text>
</comment>
<dbReference type="InterPro" id="IPR010781">
    <property type="entry name" value="DUF1376"/>
</dbReference>
<keyword evidence="3" id="KW-1185">Reference proteome</keyword>
<feature type="compositionally biased region" description="Basic and acidic residues" evidence="1">
    <location>
        <begin position="91"/>
        <end position="105"/>
    </location>
</feature>
<dbReference type="OrthoDB" id="7365718at2"/>
<dbReference type="RefSeq" id="WP_131957551.1">
    <property type="nucleotide sequence ID" value="NZ_SMFL01000002.1"/>
</dbReference>
<organism evidence="2 3">
    <name type="scientific">Dyadobacter psychrotolerans</name>
    <dbReference type="NCBI Taxonomy" id="2541721"/>
    <lineage>
        <taxon>Bacteria</taxon>
        <taxon>Pseudomonadati</taxon>
        <taxon>Bacteroidota</taxon>
        <taxon>Cytophagia</taxon>
        <taxon>Cytophagales</taxon>
        <taxon>Spirosomataceae</taxon>
        <taxon>Dyadobacter</taxon>
    </lineage>
</organism>
<dbReference type="Proteomes" id="UP000294850">
    <property type="component" value="Unassembled WGS sequence"/>
</dbReference>
<protein>
    <submittedName>
        <fullName evidence="2">DUF1376 domain-containing protein</fullName>
    </submittedName>
</protein>
<evidence type="ECO:0000313" key="3">
    <source>
        <dbReference type="Proteomes" id="UP000294850"/>
    </source>
</evidence>
<sequence>MTQAWYPFYWSDYSGKTFNLTMAQHGAYMLLLRHIYTTEQQIPVKQCYSIARALSDQDQSDVDVVLHQFFKLKNGFWVSEKTIEVINQTNERHEKRVNAGKKGGESKSSNARAMPKQSPSKALVTTTTTITTISSNEDIFSQAWAIYPKLRAGSRGNALKAWKAAVERGNSEELILAGVKKYSVSREGNSQYAKGFPAWMNDDRFLNDYEALENGNNTQNNTGQIAVRNGIPTGEQTGNGFGGRKSQTELYADATEKIIAERRARWEANGGKNPDKGLLAEPGTTNPAIATDIRDVKEIR</sequence>
<proteinExistence type="predicted"/>
<evidence type="ECO:0000256" key="1">
    <source>
        <dbReference type="SAM" id="MobiDB-lite"/>
    </source>
</evidence>
<dbReference type="Pfam" id="PF07120">
    <property type="entry name" value="DUF1376"/>
    <property type="match status" value="1"/>
</dbReference>
<dbReference type="EMBL" id="SMFL01000002">
    <property type="protein sequence ID" value="TDE17685.1"/>
    <property type="molecule type" value="Genomic_DNA"/>
</dbReference>